<dbReference type="SUPFAM" id="SSF56024">
    <property type="entry name" value="Phospholipase D/nuclease"/>
    <property type="match status" value="1"/>
</dbReference>
<sequence>MLSGFSKPKRFKQLVISPFGIRNFLIQKMEDEIANAREGKPAAIYMKMNHLSDIPIMQELYRASYNGVKVHIIVRTICDLRLNDPRVAKNITVHSIGFGCYLEHSRIYMFENGGDRLVYLSSADMMPRNLSRRVELLFPVLSRHIRKQIQYIFGLMWKDNVQTQILMPDDTWHEVRLDHQGKPFNYLKFYMTHRKQIAERLYSRF</sequence>
<dbReference type="InterPro" id="IPR003414">
    <property type="entry name" value="PP_kinase"/>
</dbReference>
<gene>
    <name evidence="2" type="ORF">ELX58_03440</name>
</gene>
<dbReference type="Pfam" id="PF13090">
    <property type="entry name" value="PP_kinase_C"/>
    <property type="match status" value="1"/>
</dbReference>
<accession>A0A4P6ZKZ7</accession>
<proteinExistence type="predicted"/>
<dbReference type="OrthoDB" id="9761456at2"/>
<dbReference type="GO" id="GO:0006799">
    <property type="term" value="P:polyphosphate biosynthetic process"/>
    <property type="evidence" value="ECO:0007669"/>
    <property type="project" value="InterPro"/>
</dbReference>
<dbReference type="Gene3D" id="3.30.870.10">
    <property type="entry name" value="Endonuclease Chain A"/>
    <property type="match status" value="1"/>
</dbReference>
<organism evidence="2 3">
    <name type="scientific">Acetilactobacillus jinshanensis</name>
    <dbReference type="NCBI Taxonomy" id="1720083"/>
    <lineage>
        <taxon>Bacteria</taxon>
        <taxon>Bacillati</taxon>
        <taxon>Bacillota</taxon>
        <taxon>Bacilli</taxon>
        <taxon>Lactobacillales</taxon>
        <taxon>Lactobacillaceae</taxon>
        <taxon>Acetilactobacillus</taxon>
    </lineage>
</organism>
<reference evidence="3" key="1">
    <citation type="submission" date="2018-12" db="EMBL/GenBank/DDBJ databases">
        <title>A new species of lactobacillus.</title>
        <authorList>
            <person name="Jian Y."/>
            <person name="Xin L."/>
            <person name="Hong Z.J."/>
            <person name="Ming L.Z."/>
            <person name="Hong X.Z."/>
        </authorList>
    </citation>
    <scope>NUCLEOTIDE SEQUENCE [LARGE SCALE GENOMIC DNA]</scope>
    <source>
        <strain evidence="3">HSLZ-75</strain>
    </source>
</reference>
<evidence type="ECO:0000313" key="2">
    <source>
        <dbReference type="EMBL" id="QBP18207.1"/>
    </source>
</evidence>
<evidence type="ECO:0000313" key="3">
    <source>
        <dbReference type="Proteomes" id="UP000294321"/>
    </source>
</evidence>
<dbReference type="GO" id="GO:0009358">
    <property type="term" value="C:polyphosphate kinase complex"/>
    <property type="evidence" value="ECO:0007669"/>
    <property type="project" value="InterPro"/>
</dbReference>
<dbReference type="RefSeq" id="WP_133441768.1">
    <property type="nucleotide sequence ID" value="NZ_CP034726.1"/>
</dbReference>
<keyword evidence="3" id="KW-1185">Reference proteome</keyword>
<dbReference type="PANTHER" id="PTHR30218:SF0">
    <property type="entry name" value="POLYPHOSPHATE KINASE"/>
    <property type="match status" value="1"/>
</dbReference>
<dbReference type="Proteomes" id="UP000294321">
    <property type="component" value="Chromosome"/>
</dbReference>
<dbReference type="PANTHER" id="PTHR30218">
    <property type="entry name" value="POLYPHOSPHATE KINASE"/>
    <property type="match status" value="1"/>
</dbReference>
<dbReference type="EMBL" id="CP034726">
    <property type="protein sequence ID" value="QBP18207.1"/>
    <property type="molecule type" value="Genomic_DNA"/>
</dbReference>
<dbReference type="GO" id="GO:0008976">
    <property type="term" value="F:polyphosphate kinase activity"/>
    <property type="evidence" value="ECO:0007669"/>
    <property type="project" value="InterPro"/>
</dbReference>
<dbReference type="InterPro" id="IPR025200">
    <property type="entry name" value="PPK_C_dom2"/>
</dbReference>
<dbReference type="AlphaFoldDB" id="A0A4P6ZKZ7"/>
<name>A0A4P6ZKZ7_9LACO</name>
<dbReference type="KEGG" id="lji:ELX58_03440"/>
<protein>
    <recommendedName>
        <fullName evidence="1">Polyphosphate kinase C-terminal domain-containing protein</fullName>
    </recommendedName>
</protein>
<evidence type="ECO:0000259" key="1">
    <source>
        <dbReference type="Pfam" id="PF13090"/>
    </source>
</evidence>
<feature type="domain" description="Polyphosphate kinase C-terminal" evidence="1">
    <location>
        <begin position="14"/>
        <end position="179"/>
    </location>
</feature>